<protein>
    <recommendedName>
        <fullName evidence="4">Tropomyosin</fullName>
    </recommendedName>
</protein>
<dbReference type="AlphaFoldDB" id="A0A9D4L4Y4"/>
<dbReference type="EMBL" id="JAIWYP010000003">
    <property type="protein sequence ID" value="KAH3851661.1"/>
    <property type="molecule type" value="Genomic_DNA"/>
</dbReference>
<evidence type="ECO:0000256" key="1">
    <source>
        <dbReference type="SAM" id="Coils"/>
    </source>
</evidence>
<keyword evidence="3" id="KW-1185">Reference proteome</keyword>
<name>A0A9D4L4Y4_DREPO</name>
<evidence type="ECO:0000313" key="3">
    <source>
        <dbReference type="Proteomes" id="UP000828390"/>
    </source>
</evidence>
<accession>A0A9D4L4Y4</accession>
<reference evidence="2" key="1">
    <citation type="journal article" date="2019" name="bioRxiv">
        <title>The Genome of the Zebra Mussel, Dreissena polymorpha: A Resource for Invasive Species Research.</title>
        <authorList>
            <person name="McCartney M.A."/>
            <person name="Auch B."/>
            <person name="Kono T."/>
            <person name="Mallez S."/>
            <person name="Zhang Y."/>
            <person name="Obille A."/>
            <person name="Becker A."/>
            <person name="Abrahante J.E."/>
            <person name="Garbe J."/>
            <person name="Badalamenti J.P."/>
            <person name="Herman A."/>
            <person name="Mangelson H."/>
            <person name="Liachko I."/>
            <person name="Sullivan S."/>
            <person name="Sone E.D."/>
            <person name="Koren S."/>
            <person name="Silverstein K.A.T."/>
            <person name="Beckman K.B."/>
            <person name="Gohl D.M."/>
        </authorList>
    </citation>
    <scope>NUCLEOTIDE SEQUENCE</scope>
    <source>
        <strain evidence="2">Duluth1</strain>
        <tissue evidence="2">Whole animal</tissue>
    </source>
</reference>
<feature type="coiled-coil region" evidence="1">
    <location>
        <begin position="1"/>
        <end position="63"/>
    </location>
</feature>
<proteinExistence type="predicted"/>
<sequence length="74" mass="8651">MTELEESRKGLEAKCDEFEEMNQTLHNDLNKAADTMKKLETDKQELQTKYNDNEKDKKNVETALRKTIDQVCTV</sequence>
<gene>
    <name evidence="2" type="ORF">DPMN_094144</name>
</gene>
<evidence type="ECO:0000313" key="2">
    <source>
        <dbReference type="EMBL" id="KAH3851661.1"/>
    </source>
</evidence>
<organism evidence="2 3">
    <name type="scientific">Dreissena polymorpha</name>
    <name type="common">Zebra mussel</name>
    <name type="synonym">Mytilus polymorpha</name>
    <dbReference type="NCBI Taxonomy" id="45954"/>
    <lineage>
        <taxon>Eukaryota</taxon>
        <taxon>Metazoa</taxon>
        <taxon>Spiralia</taxon>
        <taxon>Lophotrochozoa</taxon>
        <taxon>Mollusca</taxon>
        <taxon>Bivalvia</taxon>
        <taxon>Autobranchia</taxon>
        <taxon>Heteroconchia</taxon>
        <taxon>Euheterodonta</taxon>
        <taxon>Imparidentia</taxon>
        <taxon>Neoheterodontei</taxon>
        <taxon>Myida</taxon>
        <taxon>Dreissenoidea</taxon>
        <taxon>Dreissenidae</taxon>
        <taxon>Dreissena</taxon>
    </lineage>
</organism>
<keyword evidence="1" id="KW-0175">Coiled coil</keyword>
<dbReference type="Proteomes" id="UP000828390">
    <property type="component" value="Unassembled WGS sequence"/>
</dbReference>
<evidence type="ECO:0008006" key="4">
    <source>
        <dbReference type="Google" id="ProtNLM"/>
    </source>
</evidence>
<dbReference type="Gene3D" id="1.20.5.340">
    <property type="match status" value="1"/>
</dbReference>
<reference evidence="2" key="2">
    <citation type="submission" date="2020-11" db="EMBL/GenBank/DDBJ databases">
        <authorList>
            <person name="McCartney M.A."/>
            <person name="Auch B."/>
            <person name="Kono T."/>
            <person name="Mallez S."/>
            <person name="Becker A."/>
            <person name="Gohl D.M."/>
            <person name="Silverstein K.A.T."/>
            <person name="Koren S."/>
            <person name="Bechman K.B."/>
            <person name="Herman A."/>
            <person name="Abrahante J.E."/>
            <person name="Garbe J."/>
        </authorList>
    </citation>
    <scope>NUCLEOTIDE SEQUENCE</scope>
    <source>
        <strain evidence="2">Duluth1</strain>
        <tissue evidence="2">Whole animal</tissue>
    </source>
</reference>
<comment type="caution">
    <text evidence="2">The sequence shown here is derived from an EMBL/GenBank/DDBJ whole genome shotgun (WGS) entry which is preliminary data.</text>
</comment>